<evidence type="ECO:0000313" key="2">
    <source>
        <dbReference type="Proteomes" id="UP001230649"/>
    </source>
</evidence>
<sequence>MSSTMDITPLRAPQQEPSEPTVRSSDSPGNSHSGSDEEPMPLTPSSGMVRHQGENMHTTAKESVSMGDAEMRDATDQTSTQNGQRSGSPFGGSEALSELQSEEEEEEEEEEDEAAQYTQPAEFYPHEHVNRQLLSYTIEAGVGCTPEEDPLATRGIPIFRPTMEEFADFEGYMERIAPWGHRSGIVKVIPPKEWTESLPRITAEQLEQVRIKGAIQQNMQGRAGMYRANNIEKNKLKGIGVKDWWEKCQSKAHKGPGPKDISLGGRGRQEGVSPVKKMTPGKRKRSVSALPPKESAEVDKATVNGSAEADKTTGNGTEEAMPRIETAVGVSQRADDDTTKDAESDMDAWYQNFDLLKDWLPADTTIDEYTVDACRELERKFWRGLSLGEPSWYGADLKGSLFTEETTAWNVANLPNVLNRLNLKRKVPGVNTPYLYFGMWAAAFAWHVEDMDLYSINYIHAGAPKFWYAMPQGKAENFERHMAGYFGQDSQRCDQFLRHKSFVVSPFKLGDDACRPNFLVQKQGEFVITFPKGYHAGFNGGFNIAESINFALEDWIDIGRRAKVCKCEDHSVVIDIDRILQESELRNAADAQRAERRRLAEMRKQGKLVTDRKRKVGGPSVSVGKRLKMRLIPEVVIPRPAKPVYSCVFCPHPSTAGLLPIFEPSERIRNLVKDPNARAMAHVACARCIPELSIATVEEQHGDEQVVLRKRVVVMGSEEVGRERWNLKCASCSDPNKAKMGAKIQCVKGKCTRAYHVTCAMENSEIDFEEVEVQEWVCKKQKPVEQPAPAPSLAEESMDVDAGVPQVAQPTPIEDSTSTLAEVPKPTLAEVPILILPEVPEKKQFSLVKIVHTKLFCPTHNIALQAAKRQASQALLREEILKLPVGYPIIVRSSSGHFESYLLFLSEEDETAGVIGDDGTPEVVKWSQLLHADGARSLEVVSPKNENAQVDFTNVALTPEMIRMLSSNKLLQMALKAVST</sequence>
<dbReference type="Proteomes" id="UP001230649">
    <property type="component" value="Unassembled WGS sequence"/>
</dbReference>
<dbReference type="EMBL" id="JASBWS010000069">
    <property type="protein sequence ID" value="KAJ9101537.1"/>
    <property type="molecule type" value="Genomic_DNA"/>
</dbReference>
<accession>A0ACC2VSW1</accession>
<evidence type="ECO:0000313" key="1">
    <source>
        <dbReference type="EMBL" id="KAJ9101537.1"/>
    </source>
</evidence>
<organism evidence="1 2">
    <name type="scientific">Naganishia adeliensis</name>
    <dbReference type="NCBI Taxonomy" id="92952"/>
    <lineage>
        <taxon>Eukaryota</taxon>
        <taxon>Fungi</taxon>
        <taxon>Dikarya</taxon>
        <taxon>Basidiomycota</taxon>
        <taxon>Agaricomycotina</taxon>
        <taxon>Tremellomycetes</taxon>
        <taxon>Filobasidiales</taxon>
        <taxon>Filobasidiaceae</taxon>
        <taxon>Naganishia</taxon>
    </lineage>
</organism>
<comment type="caution">
    <text evidence="1">The sequence shown here is derived from an EMBL/GenBank/DDBJ whole genome shotgun (WGS) entry which is preliminary data.</text>
</comment>
<name>A0ACC2VSW1_9TREE</name>
<gene>
    <name evidence="1" type="ORF">QFC20_005230</name>
</gene>
<protein>
    <submittedName>
        <fullName evidence="1">Uncharacterized protein</fullName>
    </submittedName>
</protein>
<reference evidence="1" key="1">
    <citation type="submission" date="2023-04" db="EMBL/GenBank/DDBJ databases">
        <title>Draft Genome sequencing of Naganishia species isolated from polar environments using Oxford Nanopore Technology.</title>
        <authorList>
            <person name="Leo P."/>
            <person name="Venkateswaran K."/>
        </authorList>
    </citation>
    <scope>NUCLEOTIDE SEQUENCE</scope>
    <source>
        <strain evidence="1">MNA-CCFEE 5262</strain>
    </source>
</reference>
<keyword evidence="2" id="KW-1185">Reference proteome</keyword>
<proteinExistence type="predicted"/>